<sequence length="239" mass="27176">MSGRSDGTPRAKRDPREFLPLDQDFAALRETPVREVVNAFTRGERRGKVFGARRPDFFEHMNEVRSEFLDRSELLFIHAGCVVALRRRLAVDHFLPLYLRLWREEKAFLLRELSLRWLVSACDTLVDRGETPVQRAVALSGSLLANSMKLAETERLRSRLVEDDAEPPRPRPPTGDLFDGMTTFRPGGDMVDNLFRRLVQVATLDDVAGPILQEVARRVRRADTVVRRLAGPDPSESAD</sequence>
<dbReference type="EMBL" id="BMKW01000004">
    <property type="protein sequence ID" value="GGJ11481.1"/>
    <property type="molecule type" value="Genomic_DNA"/>
</dbReference>
<feature type="compositionally biased region" description="Basic and acidic residues" evidence="1">
    <location>
        <begin position="159"/>
        <end position="169"/>
    </location>
</feature>
<organism evidence="2 3">
    <name type="scientific">Neoroseomonas lacus</name>
    <dbReference type="NCBI Taxonomy" id="287609"/>
    <lineage>
        <taxon>Bacteria</taxon>
        <taxon>Pseudomonadati</taxon>
        <taxon>Pseudomonadota</taxon>
        <taxon>Alphaproteobacteria</taxon>
        <taxon>Acetobacterales</taxon>
        <taxon>Acetobacteraceae</taxon>
        <taxon>Neoroseomonas</taxon>
    </lineage>
</organism>
<evidence type="ECO:0000313" key="3">
    <source>
        <dbReference type="Proteomes" id="UP000661507"/>
    </source>
</evidence>
<dbReference type="RefSeq" id="WP_188966727.1">
    <property type="nucleotide sequence ID" value="NZ_BMKW01000004.1"/>
</dbReference>
<dbReference type="AlphaFoldDB" id="A0A917KIR5"/>
<keyword evidence="3" id="KW-1185">Reference proteome</keyword>
<name>A0A917KIR5_9PROT</name>
<reference evidence="2" key="1">
    <citation type="journal article" date="2014" name="Int. J. Syst. Evol. Microbiol.">
        <title>Complete genome sequence of Corynebacterium casei LMG S-19264T (=DSM 44701T), isolated from a smear-ripened cheese.</title>
        <authorList>
            <consortium name="US DOE Joint Genome Institute (JGI-PGF)"/>
            <person name="Walter F."/>
            <person name="Albersmeier A."/>
            <person name="Kalinowski J."/>
            <person name="Ruckert C."/>
        </authorList>
    </citation>
    <scope>NUCLEOTIDE SEQUENCE</scope>
    <source>
        <strain evidence="2">CGMCC 1.3617</strain>
    </source>
</reference>
<comment type="caution">
    <text evidence="2">The sequence shown here is derived from an EMBL/GenBank/DDBJ whole genome shotgun (WGS) entry which is preliminary data.</text>
</comment>
<evidence type="ECO:0000256" key="1">
    <source>
        <dbReference type="SAM" id="MobiDB-lite"/>
    </source>
</evidence>
<accession>A0A917KIR5</accession>
<gene>
    <name evidence="2" type="ORF">GCM10011320_18170</name>
</gene>
<feature type="region of interest" description="Disordered" evidence="1">
    <location>
        <begin position="159"/>
        <end position="179"/>
    </location>
</feature>
<evidence type="ECO:0000313" key="2">
    <source>
        <dbReference type="EMBL" id="GGJ11481.1"/>
    </source>
</evidence>
<reference evidence="2" key="2">
    <citation type="submission" date="2020-09" db="EMBL/GenBank/DDBJ databases">
        <authorList>
            <person name="Sun Q."/>
            <person name="Zhou Y."/>
        </authorList>
    </citation>
    <scope>NUCLEOTIDE SEQUENCE</scope>
    <source>
        <strain evidence="2">CGMCC 1.3617</strain>
    </source>
</reference>
<protein>
    <submittedName>
        <fullName evidence="2">Uncharacterized protein</fullName>
    </submittedName>
</protein>
<proteinExistence type="predicted"/>
<dbReference type="Proteomes" id="UP000661507">
    <property type="component" value="Unassembled WGS sequence"/>
</dbReference>